<keyword evidence="2" id="KW-1185">Reference proteome</keyword>
<evidence type="ECO:0000313" key="1">
    <source>
        <dbReference type="EMBL" id="KDQ51731.1"/>
    </source>
</evidence>
<name>A0A067PN30_9AGAM</name>
<accession>A0A067PN30</accession>
<organism evidence="1 2">
    <name type="scientific">Jaapia argillacea MUCL 33604</name>
    <dbReference type="NCBI Taxonomy" id="933084"/>
    <lineage>
        <taxon>Eukaryota</taxon>
        <taxon>Fungi</taxon>
        <taxon>Dikarya</taxon>
        <taxon>Basidiomycota</taxon>
        <taxon>Agaricomycotina</taxon>
        <taxon>Agaricomycetes</taxon>
        <taxon>Agaricomycetidae</taxon>
        <taxon>Jaapiales</taxon>
        <taxon>Jaapiaceae</taxon>
        <taxon>Jaapia</taxon>
    </lineage>
</organism>
<dbReference type="InParanoid" id="A0A067PN30"/>
<evidence type="ECO:0000313" key="2">
    <source>
        <dbReference type="Proteomes" id="UP000027265"/>
    </source>
</evidence>
<gene>
    <name evidence="1" type="ORF">JAAARDRAFT_62273</name>
</gene>
<dbReference type="HOGENOM" id="CLU_3069006_0_0_1"/>
<protein>
    <submittedName>
        <fullName evidence="1">Uncharacterized protein</fullName>
    </submittedName>
</protein>
<dbReference type="EMBL" id="KL197745">
    <property type="protein sequence ID" value="KDQ51731.1"/>
    <property type="molecule type" value="Genomic_DNA"/>
</dbReference>
<reference evidence="2" key="1">
    <citation type="journal article" date="2014" name="Proc. Natl. Acad. Sci. U.S.A.">
        <title>Extensive sampling of basidiomycete genomes demonstrates inadequacy of the white-rot/brown-rot paradigm for wood decay fungi.</title>
        <authorList>
            <person name="Riley R."/>
            <person name="Salamov A.A."/>
            <person name="Brown D.W."/>
            <person name="Nagy L.G."/>
            <person name="Floudas D."/>
            <person name="Held B.W."/>
            <person name="Levasseur A."/>
            <person name="Lombard V."/>
            <person name="Morin E."/>
            <person name="Otillar R."/>
            <person name="Lindquist E.A."/>
            <person name="Sun H."/>
            <person name="LaButti K.M."/>
            <person name="Schmutz J."/>
            <person name="Jabbour D."/>
            <person name="Luo H."/>
            <person name="Baker S.E."/>
            <person name="Pisabarro A.G."/>
            <person name="Walton J.D."/>
            <person name="Blanchette R.A."/>
            <person name="Henrissat B."/>
            <person name="Martin F."/>
            <person name="Cullen D."/>
            <person name="Hibbett D.S."/>
            <person name="Grigoriev I.V."/>
        </authorList>
    </citation>
    <scope>NUCLEOTIDE SEQUENCE [LARGE SCALE GENOMIC DNA]</scope>
    <source>
        <strain evidence="2">MUCL 33604</strain>
    </source>
</reference>
<dbReference type="AlphaFoldDB" id="A0A067PN30"/>
<sequence length="53" mass="6095">METSRHFYMRGLLLGTPHFFTPSLIIQHSLQVSDHHYPLFSNLLSQSGPQILT</sequence>
<proteinExistence type="predicted"/>
<dbReference type="Proteomes" id="UP000027265">
    <property type="component" value="Unassembled WGS sequence"/>
</dbReference>